<dbReference type="Proteomes" id="UP000799438">
    <property type="component" value="Unassembled WGS sequence"/>
</dbReference>
<keyword evidence="4" id="KW-1185">Reference proteome</keyword>
<dbReference type="RefSeq" id="XP_033402129.1">
    <property type="nucleotide sequence ID" value="XM_033543786.1"/>
</dbReference>
<protein>
    <submittedName>
        <fullName evidence="3">Glycosyltransferase family 25 protein</fullName>
    </submittedName>
</protein>
<feature type="region of interest" description="Disordered" evidence="1">
    <location>
        <begin position="38"/>
        <end position="116"/>
    </location>
</feature>
<evidence type="ECO:0000313" key="3">
    <source>
        <dbReference type="EMBL" id="KAF2146420.1"/>
    </source>
</evidence>
<sequence>MLLPFSHSRRASAVLAFFFLFLFLWHFDYIRDFRSEPQLPQSPPPNTKPAAAQAGLQSADLPADGVTGHPEDTPGAPRPPPQSPEDKPLTGGAASLIPSSGNLHPDGVPPTHDSVKIPIELTGTDNATLGFQTILAVSPEKSWRSEGLKAAAGRTNLSVVIPPQRKPTDLEINDFVSRSRSGNLNTGSAKAWLAHLQVIATAGNFTTALIMEDDSDWDIRIHEQARNISAALRKLTRTANPEPWGDNWDILWLGHCGEKMPFEEEKEPEQDDANSHFRERKRKEQNPFADDYITYYDETLPKVIGSYDPRMSDPKHLRWVQHATGPICTFAYAVNRASVGKMLAMQHGNEQAFDLWMHTRCRSHDLRCYSSNPEIFHHQQAAGQASSLVNEGKVIDEHRGNRTENIMFSARCNAERGDDDLVSCINWS</sequence>
<proteinExistence type="predicted"/>
<accession>A0A6A6BQY6</accession>
<keyword evidence="2" id="KW-0472">Membrane</keyword>
<evidence type="ECO:0000256" key="1">
    <source>
        <dbReference type="SAM" id="MobiDB-lite"/>
    </source>
</evidence>
<keyword evidence="3" id="KW-0808">Transferase</keyword>
<feature type="transmembrane region" description="Helical" evidence="2">
    <location>
        <begin position="12"/>
        <end position="30"/>
    </location>
</feature>
<reference evidence="3" key="1">
    <citation type="journal article" date="2020" name="Stud. Mycol.">
        <title>101 Dothideomycetes genomes: a test case for predicting lifestyles and emergence of pathogens.</title>
        <authorList>
            <person name="Haridas S."/>
            <person name="Albert R."/>
            <person name="Binder M."/>
            <person name="Bloem J."/>
            <person name="Labutti K."/>
            <person name="Salamov A."/>
            <person name="Andreopoulos B."/>
            <person name="Baker S."/>
            <person name="Barry K."/>
            <person name="Bills G."/>
            <person name="Bluhm B."/>
            <person name="Cannon C."/>
            <person name="Castanera R."/>
            <person name="Culley D."/>
            <person name="Daum C."/>
            <person name="Ezra D."/>
            <person name="Gonzalez J."/>
            <person name="Henrissat B."/>
            <person name="Kuo A."/>
            <person name="Liang C."/>
            <person name="Lipzen A."/>
            <person name="Lutzoni F."/>
            <person name="Magnuson J."/>
            <person name="Mondo S."/>
            <person name="Nolan M."/>
            <person name="Ohm R."/>
            <person name="Pangilinan J."/>
            <person name="Park H.-J."/>
            <person name="Ramirez L."/>
            <person name="Alfaro M."/>
            <person name="Sun H."/>
            <person name="Tritt A."/>
            <person name="Yoshinaga Y."/>
            <person name="Zwiers L.-H."/>
            <person name="Turgeon B."/>
            <person name="Goodwin S."/>
            <person name="Spatafora J."/>
            <person name="Crous P."/>
            <person name="Grigoriev I."/>
        </authorList>
    </citation>
    <scope>NUCLEOTIDE SEQUENCE</scope>
    <source>
        <strain evidence="3">CBS 121167</strain>
    </source>
</reference>
<dbReference type="EMBL" id="ML995475">
    <property type="protein sequence ID" value="KAF2146420.1"/>
    <property type="molecule type" value="Genomic_DNA"/>
</dbReference>
<keyword evidence="2" id="KW-0812">Transmembrane</keyword>
<evidence type="ECO:0000313" key="4">
    <source>
        <dbReference type="Proteomes" id="UP000799438"/>
    </source>
</evidence>
<dbReference type="GO" id="GO:0016740">
    <property type="term" value="F:transferase activity"/>
    <property type="evidence" value="ECO:0007669"/>
    <property type="project" value="UniProtKB-KW"/>
</dbReference>
<gene>
    <name evidence="3" type="ORF">K452DRAFT_314709</name>
</gene>
<dbReference type="GeneID" id="54301283"/>
<organism evidence="3 4">
    <name type="scientific">Aplosporella prunicola CBS 121167</name>
    <dbReference type="NCBI Taxonomy" id="1176127"/>
    <lineage>
        <taxon>Eukaryota</taxon>
        <taxon>Fungi</taxon>
        <taxon>Dikarya</taxon>
        <taxon>Ascomycota</taxon>
        <taxon>Pezizomycotina</taxon>
        <taxon>Dothideomycetes</taxon>
        <taxon>Dothideomycetes incertae sedis</taxon>
        <taxon>Botryosphaeriales</taxon>
        <taxon>Aplosporellaceae</taxon>
        <taxon>Aplosporella</taxon>
    </lineage>
</organism>
<name>A0A6A6BQY6_9PEZI</name>
<dbReference type="OrthoDB" id="47375at2759"/>
<dbReference type="AlphaFoldDB" id="A0A6A6BQY6"/>
<evidence type="ECO:0000256" key="2">
    <source>
        <dbReference type="SAM" id="Phobius"/>
    </source>
</evidence>
<keyword evidence="2" id="KW-1133">Transmembrane helix</keyword>